<evidence type="ECO:0000256" key="8">
    <source>
        <dbReference type="RuleBase" id="RU362042"/>
    </source>
</evidence>
<evidence type="ECO:0000313" key="11">
    <source>
        <dbReference type="Proteomes" id="UP001054846"/>
    </source>
</evidence>
<dbReference type="GO" id="GO:0009003">
    <property type="term" value="F:signal peptidase activity"/>
    <property type="evidence" value="ECO:0007669"/>
    <property type="project" value="UniProtKB-EC"/>
</dbReference>
<proteinExistence type="inferred from homology"/>
<keyword evidence="7" id="KW-0472">Membrane</keyword>
<keyword evidence="7" id="KW-0812">Transmembrane</keyword>
<dbReference type="EMBL" id="CP063845">
    <property type="protein sequence ID" value="UFP92995.1"/>
    <property type="molecule type" value="Genomic_DNA"/>
</dbReference>
<dbReference type="PROSITE" id="PS00501">
    <property type="entry name" value="SPASE_I_1"/>
    <property type="match status" value="1"/>
</dbReference>
<dbReference type="InterPro" id="IPR019758">
    <property type="entry name" value="Pept_S26A_signal_pept_1_CS"/>
</dbReference>
<name>A0ABY3PH58_9CYAN</name>
<dbReference type="PANTHER" id="PTHR43390">
    <property type="entry name" value="SIGNAL PEPTIDASE I"/>
    <property type="match status" value="1"/>
</dbReference>
<accession>A0ABY3PH58</accession>
<keyword evidence="7" id="KW-1133">Transmembrane helix</keyword>
<gene>
    <name evidence="10" type="primary">lepB</name>
    <name evidence="10" type="ORF">ISF26_14360</name>
</gene>
<dbReference type="PROSITE" id="PS00760">
    <property type="entry name" value="SPASE_I_2"/>
    <property type="match status" value="1"/>
</dbReference>
<dbReference type="CDD" id="cd06530">
    <property type="entry name" value="S26_SPase_I"/>
    <property type="match status" value="1"/>
</dbReference>
<feature type="domain" description="Peptidase S26" evidence="9">
    <location>
        <begin position="28"/>
        <end position="182"/>
    </location>
</feature>
<evidence type="ECO:0000256" key="6">
    <source>
        <dbReference type="ARBA" id="ARBA00022801"/>
    </source>
</evidence>
<dbReference type="EC" id="3.4.21.89" evidence="4 7"/>
<evidence type="ECO:0000256" key="7">
    <source>
        <dbReference type="RuleBase" id="RU003993"/>
    </source>
</evidence>
<dbReference type="InterPro" id="IPR019756">
    <property type="entry name" value="Pept_S26A_signal_pept_1_Ser-AS"/>
</dbReference>
<dbReference type="InterPro" id="IPR036286">
    <property type="entry name" value="LexA/Signal_pep-like_sf"/>
</dbReference>
<dbReference type="InterPro" id="IPR019533">
    <property type="entry name" value="Peptidase_S26"/>
</dbReference>
<evidence type="ECO:0000259" key="9">
    <source>
        <dbReference type="Pfam" id="PF10502"/>
    </source>
</evidence>
<organism evidence="10 11">
    <name type="scientific">Gloeobacter morelensis MG652769</name>
    <dbReference type="NCBI Taxonomy" id="2781736"/>
    <lineage>
        <taxon>Bacteria</taxon>
        <taxon>Bacillati</taxon>
        <taxon>Cyanobacteriota</taxon>
        <taxon>Cyanophyceae</taxon>
        <taxon>Gloeobacterales</taxon>
        <taxon>Gloeobacteraceae</taxon>
        <taxon>Gloeobacter</taxon>
        <taxon>Gloeobacter morelensis</taxon>
    </lineage>
</organism>
<sequence>MVDHPNSTEPSRSSLGHGFWRRLSSQRENIQTILLAVFLALLIRSFVAEARYIPSGSMEPTLRIDDRLIVEKLSYEFQQPERGQVIVFMPPKRTNIDQAFIKRVIGLPGDTIEVNNGKVILNGAALNEPYTAAPPAYVLPRQQVPPGHFFVMGDNRNNSFDSHLWGFLPRQNVIGRAVFRFWPLERVGTID</sequence>
<evidence type="ECO:0000313" key="10">
    <source>
        <dbReference type="EMBL" id="UFP92995.1"/>
    </source>
</evidence>
<keyword evidence="6 7" id="KW-0378">Hydrolase</keyword>
<dbReference type="Pfam" id="PF10502">
    <property type="entry name" value="Peptidase_S26"/>
    <property type="match status" value="1"/>
</dbReference>
<comment type="catalytic activity">
    <reaction evidence="1 7">
        <text>Cleavage of hydrophobic, N-terminal signal or leader sequences from secreted and periplasmic proteins.</text>
        <dbReference type="EC" id="3.4.21.89"/>
    </reaction>
</comment>
<dbReference type="InterPro" id="IPR000223">
    <property type="entry name" value="Pept_S26A_signal_pept_1"/>
</dbReference>
<evidence type="ECO:0000256" key="5">
    <source>
        <dbReference type="ARBA" id="ARBA00022670"/>
    </source>
</evidence>
<evidence type="ECO:0000256" key="4">
    <source>
        <dbReference type="ARBA" id="ARBA00013208"/>
    </source>
</evidence>
<reference evidence="10 11" key="1">
    <citation type="journal article" date="2021" name="Genome Biol. Evol.">
        <title>Complete Genome Sequencing of a Novel Gloeobacter Species from a Waterfall Cave in Mexico.</title>
        <authorList>
            <person name="Saw J.H."/>
            <person name="Cardona T."/>
            <person name="Montejano G."/>
        </authorList>
    </citation>
    <scope>NUCLEOTIDE SEQUENCE [LARGE SCALE GENOMIC DNA]</scope>
    <source>
        <strain evidence="10">MG652769</strain>
    </source>
</reference>
<dbReference type="PROSITE" id="PS00761">
    <property type="entry name" value="SPASE_I_3"/>
    <property type="match status" value="1"/>
</dbReference>
<evidence type="ECO:0000256" key="1">
    <source>
        <dbReference type="ARBA" id="ARBA00000677"/>
    </source>
</evidence>
<dbReference type="SUPFAM" id="SSF51306">
    <property type="entry name" value="LexA/Signal peptidase"/>
    <property type="match status" value="1"/>
</dbReference>
<comment type="similarity">
    <text evidence="3 8">Belongs to the peptidase S26 family.</text>
</comment>
<protein>
    <recommendedName>
        <fullName evidence="4 7">Signal peptidase I</fullName>
        <ecNumber evidence="4 7">3.4.21.89</ecNumber>
    </recommendedName>
</protein>
<dbReference type="PANTHER" id="PTHR43390:SF1">
    <property type="entry name" value="CHLOROPLAST PROCESSING PEPTIDASE"/>
    <property type="match status" value="1"/>
</dbReference>
<evidence type="ECO:0000256" key="2">
    <source>
        <dbReference type="ARBA" id="ARBA00004401"/>
    </source>
</evidence>
<dbReference type="Gene3D" id="2.10.109.10">
    <property type="entry name" value="Umud Fragment, subunit A"/>
    <property type="match status" value="1"/>
</dbReference>
<dbReference type="Proteomes" id="UP001054846">
    <property type="component" value="Chromosome"/>
</dbReference>
<feature type="transmembrane region" description="Helical" evidence="7">
    <location>
        <begin position="30"/>
        <end position="47"/>
    </location>
</feature>
<keyword evidence="5 7" id="KW-0645">Protease</keyword>
<dbReference type="InterPro" id="IPR019757">
    <property type="entry name" value="Pept_S26A_signal_pept_1_Lys-AS"/>
</dbReference>
<dbReference type="NCBIfam" id="TIGR02227">
    <property type="entry name" value="sigpep_I_bact"/>
    <property type="match status" value="1"/>
</dbReference>
<dbReference type="PRINTS" id="PR00727">
    <property type="entry name" value="LEADERPTASE"/>
</dbReference>
<evidence type="ECO:0000256" key="3">
    <source>
        <dbReference type="ARBA" id="ARBA00009370"/>
    </source>
</evidence>
<comment type="subcellular location">
    <subcellularLocation>
        <location evidence="2">Cell membrane</location>
        <topology evidence="2">Single-pass type II membrane protein</topology>
    </subcellularLocation>
    <subcellularLocation>
        <location evidence="8">Membrane</location>
        <topology evidence="8">Single-pass type II membrane protein</topology>
    </subcellularLocation>
</comment>
<keyword evidence="11" id="KW-1185">Reference proteome</keyword>
<dbReference type="RefSeq" id="WP_230839995.1">
    <property type="nucleotide sequence ID" value="NZ_CP063845.1"/>
</dbReference>